<organism evidence="7 8">
    <name type="scientific">Anopheles minimus</name>
    <dbReference type="NCBI Taxonomy" id="112268"/>
    <lineage>
        <taxon>Eukaryota</taxon>
        <taxon>Metazoa</taxon>
        <taxon>Ecdysozoa</taxon>
        <taxon>Arthropoda</taxon>
        <taxon>Hexapoda</taxon>
        <taxon>Insecta</taxon>
        <taxon>Pterygota</taxon>
        <taxon>Neoptera</taxon>
        <taxon>Endopterygota</taxon>
        <taxon>Diptera</taxon>
        <taxon>Nematocera</taxon>
        <taxon>Culicoidea</taxon>
        <taxon>Culicidae</taxon>
        <taxon>Anophelinae</taxon>
        <taxon>Anopheles</taxon>
    </lineage>
</organism>
<dbReference type="GO" id="GO:0008270">
    <property type="term" value="F:zinc ion binding"/>
    <property type="evidence" value="ECO:0007669"/>
    <property type="project" value="UniProtKB-KW"/>
</dbReference>
<dbReference type="PROSITE" id="PS50280">
    <property type="entry name" value="SET"/>
    <property type="match status" value="1"/>
</dbReference>
<dbReference type="Gene3D" id="2.170.270.10">
    <property type="entry name" value="SET domain"/>
    <property type="match status" value="2"/>
</dbReference>
<dbReference type="GO" id="GO:0008276">
    <property type="term" value="F:protein methyltransferase activity"/>
    <property type="evidence" value="ECO:0007669"/>
    <property type="project" value="UniProtKB-ARBA"/>
</dbReference>
<evidence type="ECO:0000313" key="7">
    <source>
        <dbReference type="EnsemblMetazoa" id="AMIN008359-PA"/>
    </source>
</evidence>
<dbReference type="GO" id="GO:0008170">
    <property type="term" value="F:N-methyltransferase activity"/>
    <property type="evidence" value="ECO:0007669"/>
    <property type="project" value="UniProtKB-ARBA"/>
</dbReference>
<evidence type="ECO:0000259" key="6">
    <source>
        <dbReference type="PROSITE" id="PS50865"/>
    </source>
</evidence>
<dbReference type="SUPFAM" id="SSF144232">
    <property type="entry name" value="HIT/MYND zinc finger-like"/>
    <property type="match status" value="1"/>
</dbReference>
<dbReference type="AlphaFoldDB" id="A0A182WDC2"/>
<evidence type="ECO:0000256" key="2">
    <source>
        <dbReference type="ARBA" id="ARBA00022771"/>
    </source>
</evidence>
<evidence type="ECO:0008006" key="9">
    <source>
        <dbReference type="Google" id="ProtNLM"/>
    </source>
</evidence>
<dbReference type="PROSITE" id="PS50865">
    <property type="entry name" value="ZF_MYND_2"/>
    <property type="match status" value="1"/>
</dbReference>
<dbReference type="EnsemblMetazoa" id="AMIN008359-RA">
    <property type="protein sequence ID" value="AMIN008359-PA"/>
    <property type="gene ID" value="AMIN008359"/>
</dbReference>
<evidence type="ECO:0000256" key="4">
    <source>
        <dbReference type="PROSITE-ProRule" id="PRU00134"/>
    </source>
</evidence>
<dbReference type="VEuPathDB" id="VectorBase:AMIN008359"/>
<dbReference type="InterPro" id="IPR002893">
    <property type="entry name" value="Znf_MYND"/>
</dbReference>
<dbReference type="PANTHER" id="PTHR47111:SF1">
    <property type="entry name" value="SET AND MYND DOMAIN-CONTAINING PROTEIN 4"/>
    <property type="match status" value="1"/>
</dbReference>
<proteinExistence type="predicted"/>
<accession>A0A182WDC2</accession>
<dbReference type="PANTHER" id="PTHR47111">
    <property type="entry name" value="BCDNA.LD29892"/>
    <property type="match status" value="1"/>
</dbReference>
<evidence type="ECO:0000313" key="8">
    <source>
        <dbReference type="Proteomes" id="UP000075920"/>
    </source>
</evidence>
<dbReference type="Gene3D" id="6.10.140.2220">
    <property type="match status" value="1"/>
</dbReference>
<dbReference type="InterPro" id="IPR001876">
    <property type="entry name" value="Znf_RanBP2"/>
</dbReference>
<protein>
    <recommendedName>
        <fullName evidence="9">MYND-type domain-containing protein</fullName>
    </recommendedName>
</protein>
<dbReference type="InterPro" id="IPR046341">
    <property type="entry name" value="SET_dom_sf"/>
</dbReference>
<name>A0A182WDC2_9DIPT</name>
<dbReference type="Gene3D" id="1.25.40.10">
    <property type="entry name" value="Tetratricopeptide repeat domain"/>
    <property type="match status" value="1"/>
</dbReference>
<keyword evidence="3" id="KW-0862">Zinc</keyword>
<keyword evidence="1" id="KW-0479">Metal-binding</keyword>
<dbReference type="STRING" id="112268.A0A182WDC2"/>
<dbReference type="SUPFAM" id="SSF82199">
    <property type="entry name" value="SET domain"/>
    <property type="match status" value="1"/>
</dbReference>
<dbReference type="Pfam" id="PF00856">
    <property type="entry name" value="SET"/>
    <property type="match status" value="1"/>
</dbReference>
<dbReference type="Proteomes" id="UP000075920">
    <property type="component" value="Unassembled WGS sequence"/>
</dbReference>
<dbReference type="InterPro" id="IPR011990">
    <property type="entry name" value="TPR-like_helical_dom_sf"/>
</dbReference>
<reference evidence="7" key="2">
    <citation type="submission" date="2020-05" db="UniProtKB">
        <authorList>
            <consortium name="EnsemblMetazoa"/>
        </authorList>
    </citation>
    <scope>IDENTIFICATION</scope>
    <source>
        <strain evidence="7">MINIMUS1</strain>
    </source>
</reference>
<feature type="domain" description="MYND-type" evidence="6">
    <location>
        <begin position="240"/>
        <end position="280"/>
    </location>
</feature>
<dbReference type="PROSITE" id="PS01358">
    <property type="entry name" value="ZF_RANBP2_1"/>
    <property type="match status" value="1"/>
</dbReference>
<dbReference type="InterPro" id="IPR001214">
    <property type="entry name" value="SET_dom"/>
</dbReference>
<evidence type="ECO:0000256" key="1">
    <source>
        <dbReference type="ARBA" id="ARBA00022723"/>
    </source>
</evidence>
<sequence>MLRLETPREGKQLFNELWESTIKRCIFPEGKGQLNNDQLVQYISRKVGIVLRDFPFRERLNLSADVKKTATAIALREDGNLFFQPSSKAQLLRATQYYNKSIAYAEKGSEERALAYANRSSVCLQLRQYEDCLENIRLARESNCPERLLEKLERREAIAKAAMLKPTSETDDEEAVVEQLKLSYNCHANVPQMVECLQLRRNEEFGRHVVTNRQLRAGDVVIIEKPFASMTSEEFHFWRCDHCHDINLFNLIPCEGCTMAMYCSEECLSKAHQQYHRYECAVLRDLWRISDNLDRAMVGLRTVAKVIALFDHDLDALKEHLDGLDESKVNAFTMDWRTATPKDVYNTVHVLSTNQTLRSRKDLTLQIFFATIIHQLMLERTELGAICATSAERSKLLFDLILRHCQTSQVSCSSLDVGETSFLHGFAADTLIHANFPLIGMLNHSCVPNVARIALHDGRCAVVALSPIAAGEQLFDSYDLYAHKHKTSQRLDILKEYYQFTCRCDACELAVDGDVYPNEEDVNIVRLLRGMKTNAEKVSELISYLNTAGRCFSTLTLIIPQILLLHGLQLKYCPT</sequence>
<keyword evidence="2 4" id="KW-0863">Zinc-finger</keyword>
<evidence type="ECO:0000259" key="5">
    <source>
        <dbReference type="PROSITE" id="PS50280"/>
    </source>
</evidence>
<feature type="domain" description="SET" evidence="5">
    <location>
        <begin position="195"/>
        <end position="479"/>
    </location>
</feature>
<keyword evidence="8" id="KW-1185">Reference proteome</keyword>
<reference evidence="8" key="1">
    <citation type="submission" date="2013-03" db="EMBL/GenBank/DDBJ databases">
        <title>The Genome Sequence of Anopheles minimus MINIMUS1.</title>
        <authorList>
            <consortium name="The Broad Institute Genomics Platform"/>
            <person name="Neafsey D.E."/>
            <person name="Walton C."/>
            <person name="Walker B."/>
            <person name="Young S.K."/>
            <person name="Zeng Q."/>
            <person name="Gargeya S."/>
            <person name="Fitzgerald M."/>
            <person name="Haas B."/>
            <person name="Abouelleil A."/>
            <person name="Allen A.W."/>
            <person name="Alvarado L."/>
            <person name="Arachchi H.M."/>
            <person name="Berlin A.M."/>
            <person name="Chapman S.B."/>
            <person name="Gainer-Dewar J."/>
            <person name="Goldberg J."/>
            <person name="Griggs A."/>
            <person name="Gujja S."/>
            <person name="Hansen M."/>
            <person name="Howarth C."/>
            <person name="Imamovic A."/>
            <person name="Ireland A."/>
            <person name="Larimer J."/>
            <person name="McCowan C."/>
            <person name="Murphy C."/>
            <person name="Pearson M."/>
            <person name="Poon T.W."/>
            <person name="Priest M."/>
            <person name="Roberts A."/>
            <person name="Saif S."/>
            <person name="Shea T."/>
            <person name="Sisk P."/>
            <person name="Sykes S."/>
            <person name="Wortman J."/>
            <person name="Nusbaum C."/>
            <person name="Birren B."/>
        </authorList>
    </citation>
    <scope>NUCLEOTIDE SEQUENCE [LARGE SCALE GENOMIC DNA]</scope>
    <source>
        <strain evidence="8">MINIMUS1</strain>
    </source>
</reference>
<dbReference type="Pfam" id="PF01753">
    <property type="entry name" value="zf-MYND"/>
    <property type="match status" value="1"/>
</dbReference>
<evidence type="ECO:0000256" key="3">
    <source>
        <dbReference type="ARBA" id="ARBA00022833"/>
    </source>
</evidence>
<dbReference type="GO" id="GO:0008757">
    <property type="term" value="F:S-adenosylmethionine-dependent methyltransferase activity"/>
    <property type="evidence" value="ECO:0007669"/>
    <property type="project" value="UniProtKB-ARBA"/>
</dbReference>
<dbReference type="Gene3D" id="1.10.220.160">
    <property type="match status" value="1"/>
</dbReference>